<feature type="binding site" evidence="9">
    <location>
        <begin position="61"/>
        <end position="68"/>
    </location>
    <ligand>
        <name>ATP</name>
        <dbReference type="ChEBI" id="CHEBI:30616"/>
    </ligand>
</feature>
<dbReference type="PANTHER" id="PTHR47968:SF76">
    <property type="entry name" value="KINESIN-LIKE PROTEIN"/>
    <property type="match status" value="1"/>
</dbReference>
<evidence type="ECO:0000256" key="5">
    <source>
        <dbReference type="ARBA" id="ARBA00022840"/>
    </source>
</evidence>
<dbReference type="PROSITE" id="PS50067">
    <property type="entry name" value="KINESIN_MOTOR_2"/>
    <property type="match status" value="1"/>
</dbReference>
<dbReference type="Gene3D" id="3.40.850.10">
    <property type="entry name" value="Kinesin motor domain"/>
    <property type="match status" value="1"/>
</dbReference>
<dbReference type="AlphaFoldDB" id="A0A8R1I7W8"/>
<dbReference type="SMART" id="SM00129">
    <property type="entry name" value="KISc"/>
    <property type="match status" value="1"/>
</dbReference>
<dbReference type="InterPro" id="IPR001752">
    <property type="entry name" value="Kinesin_motor_dom"/>
</dbReference>
<feature type="domain" description="Kinesin motor" evidence="10">
    <location>
        <begin position="1"/>
        <end position="175"/>
    </location>
</feature>
<dbReference type="GO" id="GO:0003777">
    <property type="term" value="F:microtubule motor activity"/>
    <property type="evidence" value="ECO:0007669"/>
    <property type="project" value="InterPro"/>
</dbReference>
<dbReference type="InterPro" id="IPR036961">
    <property type="entry name" value="Kinesin_motor_dom_sf"/>
</dbReference>
<evidence type="ECO:0000256" key="8">
    <source>
        <dbReference type="ARBA" id="ARBA00023212"/>
    </source>
</evidence>
<organism evidence="11 12">
    <name type="scientific">Caenorhabditis japonica</name>
    <dbReference type="NCBI Taxonomy" id="281687"/>
    <lineage>
        <taxon>Eukaryota</taxon>
        <taxon>Metazoa</taxon>
        <taxon>Ecdysozoa</taxon>
        <taxon>Nematoda</taxon>
        <taxon>Chromadorea</taxon>
        <taxon>Rhabditida</taxon>
        <taxon>Rhabditina</taxon>
        <taxon>Rhabditomorpha</taxon>
        <taxon>Rhabditoidea</taxon>
        <taxon>Rhabditidae</taxon>
        <taxon>Peloderinae</taxon>
        <taxon>Caenorhabditis</taxon>
    </lineage>
</organism>
<keyword evidence="5 9" id="KW-0067">ATP-binding</keyword>
<proteinExistence type="inferred from homology"/>
<keyword evidence="4 9" id="KW-0547">Nucleotide-binding</keyword>
<reference evidence="12" key="1">
    <citation type="submission" date="2010-08" db="EMBL/GenBank/DDBJ databases">
        <authorList>
            <consortium name="Caenorhabditis japonica Sequencing Consortium"/>
            <person name="Wilson R.K."/>
        </authorList>
    </citation>
    <scope>NUCLEOTIDE SEQUENCE [LARGE SCALE GENOMIC DNA]</scope>
    <source>
        <strain evidence="12">DF5081</strain>
    </source>
</reference>
<dbReference type="SUPFAM" id="SSF52540">
    <property type="entry name" value="P-loop containing nucleoside triphosphate hydrolases"/>
    <property type="match status" value="1"/>
</dbReference>
<comment type="subcellular location">
    <subcellularLocation>
        <location evidence="1">Cytoplasm</location>
        <location evidence="1">Cytoskeleton</location>
    </subcellularLocation>
</comment>
<evidence type="ECO:0000256" key="1">
    <source>
        <dbReference type="ARBA" id="ARBA00004245"/>
    </source>
</evidence>
<evidence type="ECO:0000256" key="9">
    <source>
        <dbReference type="PROSITE-ProRule" id="PRU00283"/>
    </source>
</evidence>
<accession>A0A8R1I7W8</accession>
<evidence type="ECO:0000256" key="7">
    <source>
        <dbReference type="ARBA" id="ARBA00023175"/>
    </source>
</evidence>
<keyword evidence="12" id="KW-1185">Reference proteome</keyword>
<evidence type="ECO:0000256" key="2">
    <source>
        <dbReference type="ARBA" id="ARBA00022490"/>
    </source>
</evidence>
<comment type="similarity">
    <text evidence="9">Belongs to the TRAFAC class myosin-kinesin ATPase superfamily. Kinesin family.</text>
</comment>
<dbReference type="GO" id="GO:0008017">
    <property type="term" value="F:microtubule binding"/>
    <property type="evidence" value="ECO:0007669"/>
    <property type="project" value="InterPro"/>
</dbReference>
<evidence type="ECO:0000313" key="11">
    <source>
        <dbReference type="EnsemblMetazoa" id="CJA25431.1"/>
    </source>
</evidence>
<dbReference type="InterPro" id="IPR027417">
    <property type="entry name" value="P-loop_NTPase"/>
</dbReference>
<dbReference type="EnsemblMetazoa" id="CJA25431.1">
    <property type="protein sequence ID" value="CJA25431.1"/>
    <property type="gene ID" value="WBGene00181003"/>
</dbReference>
<dbReference type="Proteomes" id="UP000005237">
    <property type="component" value="Unassembled WGS sequence"/>
</dbReference>
<keyword evidence="2" id="KW-0963">Cytoplasm</keyword>
<reference evidence="11" key="2">
    <citation type="submission" date="2022-06" db="UniProtKB">
        <authorList>
            <consortium name="EnsemblMetazoa"/>
        </authorList>
    </citation>
    <scope>IDENTIFICATION</scope>
    <source>
        <strain evidence="11">DF5081</strain>
    </source>
</reference>
<evidence type="ECO:0000313" key="12">
    <source>
        <dbReference type="Proteomes" id="UP000005237"/>
    </source>
</evidence>
<keyword evidence="6" id="KW-0175">Coiled coil</keyword>
<keyword evidence="8" id="KW-0206">Cytoskeleton</keyword>
<dbReference type="Pfam" id="PF00225">
    <property type="entry name" value="Kinesin"/>
    <property type="match status" value="1"/>
</dbReference>
<evidence type="ECO:0000256" key="3">
    <source>
        <dbReference type="ARBA" id="ARBA00022701"/>
    </source>
</evidence>
<evidence type="ECO:0000256" key="4">
    <source>
        <dbReference type="ARBA" id="ARBA00022741"/>
    </source>
</evidence>
<dbReference type="InterPro" id="IPR027640">
    <property type="entry name" value="Kinesin-like_fam"/>
</dbReference>
<name>A0A8R1I7W8_CAEJA</name>
<sequence length="175" mass="20153">MRTQVGQIELRNPKDHEDTKDFTFDAIYDENSTQSDLYEETFRDLVDSVLNGYNATIFAYGQTGTGKTHTMEGKSDDPQQRGVIYKCIEHIFEHMAASHNQEEYLVRASYLEIYQEEIRDLLEAESNKKLEIKERPDGGVYVKDLTSRLTRSIAEIQDVMIRGNAHRSVGWVSPN</sequence>
<evidence type="ECO:0000256" key="6">
    <source>
        <dbReference type="ARBA" id="ARBA00023054"/>
    </source>
</evidence>
<dbReference type="GO" id="GO:0005524">
    <property type="term" value="F:ATP binding"/>
    <property type="evidence" value="ECO:0007669"/>
    <property type="project" value="UniProtKB-UniRule"/>
</dbReference>
<keyword evidence="7 9" id="KW-0505">Motor protein</keyword>
<keyword evidence="3" id="KW-0493">Microtubule</keyword>
<dbReference type="GO" id="GO:0000278">
    <property type="term" value="P:mitotic cell cycle"/>
    <property type="evidence" value="ECO:0007669"/>
    <property type="project" value="TreeGrafter"/>
</dbReference>
<dbReference type="PANTHER" id="PTHR47968">
    <property type="entry name" value="CENTROMERE PROTEIN E"/>
    <property type="match status" value="1"/>
</dbReference>
<dbReference type="GO" id="GO:0005874">
    <property type="term" value="C:microtubule"/>
    <property type="evidence" value="ECO:0007669"/>
    <property type="project" value="UniProtKB-KW"/>
</dbReference>
<dbReference type="GO" id="GO:0007018">
    <property type="term" value="P:microtubule-based movement"/>
    <property type="evidence" value="ECO:0007669"/>
    <property type="project" value="InterPro"/>
</dbReference>
<evidence type="ECO:0000259" key="10">
    <source>
        <dbReference type="PROSITE" id="PS50067"/>
    </source>
</evidence>
<protein>
    <submittedName>
        <fullName evidence="11">Kinesin motor domain-containing protein</fullName>
    </submittedName>
</protein>